<name>M0M9V9_9EURY</name>
<keyword evidence="4" id="KW-1185">Reference proteome</keyword>
<dbReference type="GO" id="GO:0007165">
    <property type="term" value="P:signal transduction"/>
    <property type="evidence" value="ECO:0007669"/>
    <property type="project" value="InterPro"/>
</dbReference>
<sequence length="181" mass="19406">MPSPSDVDDTPSSSGRKPRAEPESESCSGSDSSDGSDPKSLPERLQILTFTLGDERYCVRTDAVATVLGVSDAAPIVRADDPWNAASISVDGERVRVVHLARVFATSSASDTPPTDPKLLVLGHTDGDGRYYGWLVDRVGTTETVTRDALEPTRVTTSHVEGRFVFEDGDAILVDERVMLG</sequence>
<dbReference type="PROSITE" id="PS50851">
    <property type="entry name" value="CHEW"/>
    <property type="match status" value="1"/>
</dbReference>
<gene>
    <name evidence="3" type="ORF">C446_03868</name>
</gene>
<reference evidence="3 4" key="1">
    <citation type="journal article" date="2014" name="PLoS Genet.">
        <title>Phylogenetically driven sequencing of extremely halophilic archaea reveals strategies for static and dynamic osmo-response.</title>
        <authorList>
            <person name="Becker E.A."/>
            <person name="Seitzer P.M."/>
            <person name="Tritt A."/>
            <person name="Larsen D."/>
            <person name="Krusor M."/>
            <person name="Yao A.I."/>
            <person name="Wu D."/>
            <person name="Madern D."/>
            <person name="Eisen J.A."/>
            <person name="Darling A.E."/>
            <person name="Facciotti M.T."/>
        </authorList>
    </citation>
    <scope>NUCLEOTIDE SEQUENCE [LARGE SCALE GENOMIC DNA]</scope>
    <source>
        <strain evidence="3 4">JCM 10879</strain>
    </source>
</reference>
<evidence type="ECO:0000256" key="1">
    <source>
        <dbReference type="SAM" id="MobiDB-lite"/>
    </source>
</evidence>
<dbReference type="SUPFAM" id="SSF50341">
    <property type="entry name" value="CheW-like"/>
    <property type="match status" value="1"/>
</dbReference>
<dbReference type="Gene3D" id="2.40.50.180">
    <property type="entry name" value="CheA-289, Domain 4"/>
    <property type="match status" value="1"/>
</dbReference>
<dbReference type="OrthoDB" id="115049at2157"/>
<feature type="region of interest" description="Disordered" evidence="1">
    <location>
        <begin position="1"/>
        <end position="42"/>
    </location>
</feature>
<evidence type="ECO:0000313" key="3">
    <source>
        <dbReference type="EMBL" id="EMA42567.1"/>
    </source>
</evidence>
<dbReference type="STRING" id="1227454.C446_03868"/>
<protein>
    <submittedName>
        <fullName evidence="3">Chemotaxis protein CheW</fullName>
    </submittedName>
</protein>
<feature type="compositionally biased region" description="Low complexity" evidence="1">
    <location>
        <begin position="25"/>
        <end position="35"/>
    </location>
</feature>
<evidence type="ECO:0000259" key="2">
    <source>
        <dbReference type="PROSITE" id="PS50851"/>
    </source>
</evidence>
<dbReference type="RefSeq" id="WP_006671733.1">
    <property type="nucleotide sequence ID" value="NZ_AOMA01000049.1"/>
</dbReference>
<dbReference type="InterPro" id="IPR036061">
    <property type="entry name" value="CheW-like_dom_sf"/>
</dbReference>
<dbReference type="InterPro" id="IPR002545">
    <property type="entry name" value="CheW-lke_dom"/>
</dbReference>
<dbReference type="eggNOG" id="arCOG02395">
    <property type="taxonomic scope" value="Archaea"/>
</dbReference>
<feature type="domain" description="CheW-like" evidence="2">
    <location>
        <begin position="44"/>
        <end position="181"/>
    </location>
</feature>
<accession>M0M9V9</accession>
<organism evidence="3 4">
    <name type="scientific">Halobiforma nitratireducens JCM 10879</name>
    <dbReference type="NCBI Taxonomy" id="1227454"/>
    <lineage>
        <taxon>Archaea</taxon>
        <taxon>Methanobacteriati</taxon>
        <taxon>Methanobacteriota</taxon>
        <taxon>Stenosarchaea group</taxon>
        <taxon>Halobacteria</taxon>
        <taxon>Halobacteriales</taxon>
        <taxon>Natrialbaceae</taxon>
        <taxon>Halobiforma</taxon>
    </lineage>
</organism>
<dbReference type="Pfam" id="PF01584">
    <property type="entry name" value="CheW"/>
    <property type="match status" value="1"/>
</dbReference>
<dbReference type="AlphaFoldDB" id="M0M9V9"/>
<comment type="caution">
    <text evidence="3">The sequence shown here is derived from an EMBL/GenBank/DDBJ whole genome shotgun (WGS) entry which is preliminary data.</text>
</comment>
<dbReference type="EMBL" id="AOMA01000049">
    <property type="protein sequence ID" value="EMA42567.1"/>
    <property type="molecule type" value="Genomic_DNA"/>
</dbReference>
<dbReference type="Gene3D" id="2.30.30.40">
    <property type="entry name" value="SH3 Domains"/>
    <property type="match status" value="1"/>
</dbReference>
<dbReference type="Proteomes" id="UP000011607">
    <property type="component" value="Unassembled WGS sequence"/>
</dbReference>
<evidence type="ECO:0000313" key="4">
    <source>
        <dbReference type="Proteomes" id="UP000011607"/>
    </source>
</evidence>
<dbReference type="SMART" id="SM00260">
    <property type="entry name" value="CheW"/>
    <property type="match status" value="1"/>
</dbReference>
<dbReference type="GO" id="GO:0006935">
    <property type="term" value="P:chemotaxis"/>
    <property type="evidence" value="ECO:0007669"/>
    <property type="project" value="InterPro"/>
</dbReference>
<proteinExistence type="predicted"/>